<feature type="transmembrane region" description="Helical" evidence="2">
    <location>
        <begin position="179"/>
        <end position="198"/>
    </location>
</feature>
<gene>
    <name evidence="4" type="ORF">FC60_GL001186</name>
</gene>
<evidence type="ECO:0000313" key="4">
    <source>
        <dbReference type="EMBL" id="KRM00590.1"/>
    </source>
</evidence>
<feature type="transmembrane region" description="Helical" evidence="2">
    <location>
        <begin position="154"/>
        <end position="173"/>
    </location>
</feature>
<feature type="domain" description="CAAX prenyl protease 2/Lysostaphin resistance protein A-like" evidence="3">
    <location>
        <begin position="124"/>
        <end position="214"/>
    </location>
</feature>
<accession>A0A0R1V4Q7</accession>
<keyword evidence="2" id="KW-0812">Transmembrane</keyword>
<feature type="transmembrane region" description="Helical" evidence="2">
    <location>
        <begin position="77"/>
        <end position="98"/>
    </location>
</feature>
<feature type="transmembrane region" description="Helical" evidence="2">
    <location>
        <begin position="12"/>
        <end position="31"/>
    </location>
</feature>
<evidence type="ECO:0000259" key="3">
    <source>
        <dbReference type="Pfam" id="PF02517"/>
    </source>
</evidence>
<keyword evidence="5" id="KW-1185">Reference proteome</keyword>
<protein>
    <recommendedName>
        <fullName evidence="3">CAAX prenyl protease 2/Lysostaphin resistance protein A-like domain-containing protein</fullName>
    </recommendedName>
</protein>
<evidence type="ECO:0000313" key="5">
    <source>
        <dbReference type="Proteomes" id="UP000051739"/>
    </source>
</evidence>
<feature type="transmembrane region" description="Helical" evidence="2">
    <location>
        <begin position="110"/>
        <end position="133"/>
    </location>
</feature>
<comment type="similarity">
    <text evidence="1">Belongs to the UPF0177 family.</text>
</comment>
<evidence type="ECO:0000256" key="1">
    <source>
        <dbReference type="ARBA" id="ARBA00009067"/>
    </source>
</evidence>
<dbReference type="EMBL" id="AZFN01000031">
    <property type="protein sequence ID" value="KRM00590.1"/>
    <property type="molecule type" value="Genomic_DNA"/>
</dbReference>
<dbReference type="GO" id="GO:0080120">
    <property type="term" value="P:CAAX-box protein maturation"/>
    <property type="evidence" value="ECO:0007669"/>
    <property type="project" value="UniProtKB-ARBA"/>
</dbReference>
<feature type="transmembrane region" description="Helical" evidence="2">
    <location>
        <begin position="210"/>
        <end position="229"/>
    </location>
</feature>
<comment type="caution">
    <text evidence="4">The sequence shown here is derived from an EMBL/GenBank/DDBJ whole genome shotgun (WGS) entry which is preliminary data.</text>
</comment>
<reference evidence="4 5" key="1">
    <citation type="journal article" date="2015" name="Genome Announc.">
        <title>Expanding the biotechnology potential of lactobacilli through comparative genomics of 213 strains and associated genera.</title>
        <authorList>
            <person name="Sun Z."/>
            <person name="Harris H.M."/>
            <person name="McCann A."/>
            <person name="Guo C."/>
            <person name="Argimon S."/>
            <person name="Zhang W."/>
            <person name="Yang X."/>
            <person name="Jeffery I.B."/>
            <person name="Cooney J.C."/>
            <person name="Kagawa T.F."/>
            <person name="Liu W."/>
            <person name="Song Y."/>
            <person name="Salvetti E."/>
            <person name="Wrobel A."/>
            <person name="Rasinkangas P."/>
            <person name="Parkhill J."/>
            <person name="Rea M.C."/>
            <person name="O'Sullivan O."/>
            <person name="Ritari J."/>
            <person name="Douillard F.P."/>
            <person name="Paul Ross R."/>
            <person name="Yang R."/>
            <person name="Briner A.E."/>
            <person name="Felis G.E."/>
            <person name="de Vos W.M."/>
            <person name="Barrangou R."/>
            <person name="Klaenhammer T.R."/>
            <person name="Caufield P.W."/>
            <person name="Cui Y."/>
            <person name="Zhang H."/>
            <person name="O'Toole P.W."/>
        </authorList>
    </citation>
    <scope>NUCLEOTIDE SEQUENCE [LARGE SCALE GENOMIC DNA]</scope>
    <source>
        <strain evidence="4 5">DSM 16045</strain>
    </source>
</reference>
<keyword evidence="2" id="KW-1133">Transmembrane helix</keyword>
<dbReference type="Proteomes" id="UP000051739">
    <property type="component" value="Unassembled WGS sequence"/>
</dbReference>
<dbReference type="PATRIC" id="fig|1423749.3.peg.1210"/>
<dbReference type="GO" id="GO:0004175">
    <property type="term" value="F:endopeptidase activity"/>
    <property type="evidence" value="ECO:0007669"/>
    <property type="project" value="UniProtKB-ARBA"/>
</dbReference>
<keyword evidence="2" id="KW-0472">Membrane</keyword>
<sequence>MTKFSIFKSYLTAVLINVIGTLLFLTVIRAVTGENAFIYTYLGSGWFIALFGYEIYKYHAYLKEQWQNFKKKKWTNILISLVSVLILIIVVTFSRKYFNQFIPANGPKELIIPINGFFGIFTNLYAAIINLMVAIFEEIAFRHDMWYRYRKHKFVFGILFIITNLLFGFSHYYNFNGSFVATIPYAFAGMILSLLYLWRRNIWLPIFTHFIFNFPAIIGVISIIIISLTR</sequence>
<proteinExistence type="inferred from homology"/>
<name>A0A0R1V4Q7_9LACO</name>
<dbReference type="InterPro" id="IPR003675">
    <property type="entry name" value="Rce1/LyrA-like_dom"/>
</dbReference>
<evidence type="ECO:0000256" key="2">
    <source>
        <dbReference type="SAM" id="Phobius"/>
    </source>
</evidence>
<dbReference type="AlphaFoldDB" id="A0A0R1V4Q7"/>
<dbReference type="Pfam" id="PF02517">
    <property type="entry name" value="Rce1-like"/>
    <property type="match status" value="1"/>
</dbReference>
<organism evidence="4 5">
    <name type="scientific">Limosilactobacillus gastricus DSM 16045</name>
    <dbReference type="NCBI Taxonomy" id="1423749"/>
    <lineage>
        <taxon>Bacteria</taxon>
        <taxon>Bacillati</taxon>
        <taxon>Bacillota</taxon>
        <taxon>Bacilli</taxon>
        <taxon>Lactobacillales</taxon>
        <taxon>Lactobacillaceae</taxon>
        <taxon>Limosilactobacillus</taxon>
    </lineage>
</organism>
<dbReference type="RefSeq" id="WP_056937964.1">
    <property type="nucleotide sequence ID" value="NZ_AZFN01000031.1"/>
</dbReference>
<feature type="transmembrane region" description="Helical" evidence="2">
    <location>
        <begin position="37"/>
        <end position="56"/>
    </location>
</feature>